<dbReference type="Gene3D" id="2.120.10.30">
    <property type="entry name" value="TolB, C-terminal domain"/>
    <property type="match status" value="1"/>
</dbReference>
<evidence type="ECO:0000256" key="1">
    <source>
        <dbReference type="ARBA" id="ARBA00022737"/>
    </source>
</evidence>
<dbReference type="FunFam" id="2.120.10.30:FF:000086">
    <property type="entry name" value="NHL repeat-containing protein 2"/>
    <property type="match status" value="1"/>
</dbReference>
<protein>
    <recommendedName>
        <fullName evidence="3">PH domain-containing protein</fullName>
    </recommendedName>
</protein>
<keyword evidence="5" id="KW-1185">Reference proteome</keyword>
<dbReference type="InterPro" id="IPR011993">
    <property type="entry name" value="PH-like_dom_sf"/>
</dbReference>
<proteinExistence type="predicted"/>
<feature type="compositionally biased region" description="Basic and acidic residues" evidence="2">
    <location>
        <begin position="329"/>
        <end position="347"/>
    </location>
</feature>
<dbReference type="InterPro" id="IPR001849">
    <property type="entry name" value="PH_domain"/>
</dbReference>
<sequence>MTLGVFLFQIKVVDPKTKQCRVLAGTGEPGKSLGPSFLESSFNEPGGLCVAEGGKLLYVADTNNHCIKVLELENKTVSLVAAIYRFQMDEQTEASAGVSSATSAKFYKDPAKAEELHTGFLKKSPAPPAVGTLTQKSWKTRYFVLSKTAKDDYQLTYYRNEDSQDKPLGKIDLLKISLLFTGPEAHPTWDYIQKHFKCAPSMVLFLRVETRDYFLIGKNSIEVDDWFNAIVTVLKKSQTKLQLMDDNLQKSRIRSISAPLGSFDIQDEEQEDEKYPAPAAMSTLKAQSHYDYPRKLSEPPVPAERKGTTSVQSYPLSHGLNPSVCNGVHNKEEDDENKGITPEEKRKSSLPSHLNFSFDKQEKRTSNPSVSECRQGKDSSLFQIGDQILALNDLLIDSVEEIETYLRRLSKDEVKLTIRRLSGFQPLHCDA</sequence>
<dbReference type="SUPFAM" id="SSF50729">
    <property type="entry name" value="PH domain-like"/>
    <property type="match status" value="1"/>
</dbReference>
<organism evidence="4 5">
    <name type="scientific">Danionella cerebrum</name>
    <dbReference type="NCBI Taxonomy" id="2873325"/>
    <lineage>
        <taxon>Eukaryota</taxon>
        <taxon>Metazoa</taxon>
        <taxon>Chordata</taxon>
        <taxon>Craniata</taxon>
        <taxon>Vertebrata</taxon>
        <taxon>Euteleostomi</taxon>
        <taxon>Actinopterygii</taxon>
        <taxon>Neopterygii</taxon>
        <taxon>Teleostei</taxon>
        <taxon>Ostariophysi</taxon>
        <taxon>Cypriniformes</taxon>
        <taxon>Danionidae</taxon>
        <taxon>Danioninae</taxon>
        <taxon>Danionella</taxon>
    </lineage>
</organism>
<dbReference type="InterPro" id="IPR042986">
    <property type="entry name" value="PLEKHS1"/>
</dbReference>
<evidence type="ECO:0000256" key="2">
    <source>
        <dbReference type="SAM" id="MobiDB-lite"/>
    </source>
</evidence>
<dbReference type="SMART" id="SM00233">
    <property type="entry name" value="PH"/>
    <property type="match status" value="1"/>
</dbReference>
<feature type="domain" description="PH" evidence="3">
    <location>
        <begin position="114"/>
        <end position="235"/>
    </location>
</feature>
<comment type="caution">
    <text evidence="4">The sequence shown here is derived from an EMBL/GenBank/DDBJ whole genome shotgun (WGS) entry which is preliminary data.</text>
</comment>
<evidence type="ECO:0000313" key="4">
    <source>
        <dbReference type="EMBL" id="TRY60345.1"/>
    </source>
</evidence>
<dbReference type="EMBL" id="SRMA01027058">
    <property type="protein sequence ID" value="TRY60345.1"/>
    <property type="molecule type" value="Genomic_DNA"/>
</dbReference>
<dbReference type="Pfam" id="PF00169">
    <property type="entry name" value="PH"/>
    <property type="match status" value="1"/>
</dbReference>
<evidence type="ECO:0000313" key="5">
    <source>
        <dbReference type="Proteomes" id="UP000316079"/>
    </source>
</evidence>
<dbReference type="PANTHER" id="PTHR47014">
    <property type="entry name" value="PLECKSTRIN HOMOLOGY DOMAIN-CONTAINING FAMILY S MEMBER 1"/>
    <property type="match status" value="1"/>
</dbReference>
<reference evidence="4 5" key="1">
    <citation type="journal article" date="2019" name="Sci. Data">
        <title>Hybrid genome assembly and annotation of Danionella translucida.</title>
        <authorList>
            <person name="Kadobianskyi M."/>
            <person name="Schulze L."/>
            <person name="Schuelke M."/>
            <person name="Judkewitz B."/>
        </authorList>
    </citation>
    <scope>NUCLEOTIDE SEQUENCE [LARGE SCALE GENOMIC DNA]</scope>
    <source>
        <strain evidence="4 5">Bolton</strain>
    </source>
</reference>
<dbReference type="Proteomes" id="UP000316079">
    <property type="component" value="Unassembled WGS sequence"/>
</dbReference>
<feature type="compositionally biased region" description="Basic and acidic residues" evidence="2">
    <location>
        <begin position="291"/>
        <end position="307"/>
    </location>
</feature>
<dbReference type="SUPFAM" id="SSF63825">
    <property type="entry name" value="YWTD domain"/>
    <property type="match status" value="1"/>
</dbReference>
<name>A0A553N4I3_9TELE</name>
<accession>A0A553N4I3</accession>
<dbReference type="STRING" id="623744.A0A553N4I3"/>
<dbReference type="Pfam" id="PF01436">
    <property type="entry name" value="NHL"/>
    <property type="match status" value="1"/>
</dbReference>
<evidence type="ECO:0000259" key="3">
    <source>
        <dbReference type="PROSITE" id="PS50003"/>
    </source>
</evidence>
<dbReference type="OrthoDB" id="9900190at2759"/>
<keyword evidence="1" id="KW-0677">Repeat</keyword>
<dbReference type="PROSITE" id="PS50003">
    <property type="entry name" value="PH_DOMAIN"/>
    <property type="match status" value="1"/>
</dbReference>
<dbReference type="Gene3D" id="2.30.29.30">
    <property type="entry name" value="Pleckstrin-homology domain (PH domain)/Phosphotyrosine-binding domain (PTB)"/>
    <property type="match status" value="1"/>
</dbReference>
<dbReference type="InterPro" id="IPR011042">
    <property type="entry name" value="6-blade_b-propeller_TolB-like"/>
</dbReference>
<dbReference type="PANTHER" id="PTHR47014:SF1">
    <property type="entry name" value="PLECKSTRIN HOMOLOGY DOMAIN-CONTAINING FAMILY S MEMBER 1"/>
    <property type="match status" value="1"/>
</dbReference>
<gene>
    <name evidence="4" type="ORF">DNTS_013677</name>
</gene>
<dbReference type="AlphaFoldDB" id="A0A553N4I3"/>
<feature type="region of interest" description="Disordered" evidence="2">
    <location>
        <begin position="283"/>
        <end position="374"/>
    </location>
</feature>
<dbReference type="InterPro" id="IPR001258">
    <property type="entry name" value="NHL_repeat"/>
</dbReference>